<accession>A0ABW5CUW5</accession>
<comment type="catalytic activity">
    <reaction evidence="1">
        <text>[L-4-(L-arginin-2-N-yl)aspartate](n) + H2O = [L-4-(L-arginin-2-N-yl)aspartate](n-1) + L-4-(L-arginin-2-N-yl)aspartate</text>
        <dbReference type="Rhea" id="RHEA:12845"/>
        <dbReference type="Rhea" id="RHEA-COMP:13728"/>
        <dbReference type="Rhea" id="RHEA-COMP:13734"/>
        <dbReference type="ChEBI" id="CHEBI:15377"/>
        <dbReference type="ChEBI" id="CHEBI:137986"/>
        <dbReference type="ChEBI" id="CHEBI:137991"/>
        <dbReference type="EC" id="3.4.15.6"/>
    </reaction>
</comment>
<evidence type="ECO:0000256" key="3">
    <source>
        <dbReference type="ARBA" id="ARBA00006534"/>
    </source>
</evidence>
<evidence type="ECO:0000256" key="2">
    <source>
        <dbReference type="ARBA" id="ARBA00002039"/>
    </source>
</evidence>
<evidence type="ECO:0000256" key="1">
    <source>
        <dbReference type="ARBA" id="ARBA00001092"/>
    </source>
</evidence>
<dbReference type="InterPro" id="IPR011811">
    <property type="entry name" value="Peptidase_S51_cyanophycinase"/>
</dbReference>
<evidence type="ECO:0000256" key="6">
    <source>
        <dbReference type="ARBA" id="ARBA00022670"/>
    </source>
</evidence>
<protein>
    <recommendedName>
        <fullName evidence="5">Cyanophycinase</fullName>
        <ecNumber evidence="4">3.4.15.6</ecNumber>
    </recommendedName>
</protein>
<dbReference type="InterPro" id="IPR005320">
    <property type="entry name" value="Peptidase_S51"/>
</dbReference>
<dbReference type="EMBL" id="JBHUIM010000001">
    <property type="protein sequence ID" value="MFD2245392.1"/>
    <property type="molecule type" value="Genomic_DNA"/>
</dbReference>
<proteinExistence type="inferred from homology"/>
<dbReference type="PANTHER" id="PTHR36175">
    <property type="entry name" value="CYANOPHYCINASE"/>
    <property type="match status" value="1"/>
</dbReference>
<keyword evidence="8" id="KW-0720">Serine protease</keyword>
<dbReference type="SUPFAM" id="SSF52317">
    <property type="entry name" value="Class I glutamine amidotransferase-like"/>
    <property type="match status" value="1"/>
</dbReference>
<dbReference type="InterPro" id="IPR029062">
    <property type="entry name" value="Class_I_gatase-like"/>
</dbReference>
<dbReference type="Pfam" id="PF03575">
    <property type="entry name" value="Peptidase_S51"/>
    <property type="match status" value="1"/>
</dbReference>
<dbReference type="EC" id="3.4.15.6" evidence="4"/>
<dbReference type="Gene3D" id="3.40.50.880">
    <property type="match status" value="1"/>
</dbReference>
<name>A0ABW5CUW5_9BACT</name>
<keyword evidence="10" id="KW-1185">Reference proteome</keyword>
<dbReference type="Proteomes" id="UP001597374">
    <property type="component" value="Unassembled WGS sequence"/>
</dbReference>
<evidence type="ECO:0000313" key="9">
    <source>
        <dbReference type="EMBL" id="MFD2245392.1"/>
    </source>
</evidence>
<dbReference type="GO" id="GO:0004180">
    <property type="term" value="F:carboxypeptidase activity"/>
    <property type="evidence" value="ECO:0007669"/>
    <property type="project" value="UniProtKB-KW"/>
</dbReference>
<reference evidence="10" key="1">
    <citation type="journal article" date="2019" name="Int. J. Syst. Evol. Microbiol.">
        <title>The Global Catalogue of Microorganisms (GCM) 10K type strain sequencing project: providing services to taxonomists for standard genome sequencing and annotation.</title>
        <authorList>
            <consortium name="The Broad Institute Genomics Platform"/>
            <consortium name="The Broad Institute Genome Sequencing Center for Infectious Disease"/>
            <person name="Wu L."/>
            <person name="Ma J."/>
        </authorList>
    </citation>
    <scope>NUCLEOTIDE SEQUENCE [LARGE SCALE GENOMIC DNA]</scope>
    <source>
        <strain evidence="10">CGMCC 4.1782</strain>
    </source>
</reference>
<comment type="caution">
    <text evidence="9">The sequence shown here is derived from an EMBL/GenBank/DDBJ whole genome shotgun (WGS) entry which is preliminary data.</text>
</comment>
<evidence type="ECO:0000256" key="4">
    <source>
        <dbReference type="ARBA" id="ARBA00013115"/>
    </source>
</evidence>
<comment type="function">
    <text evidence="2">Exopeptidase that catalyzes the hydrolytic cleavage of multi-L-arginyl-poly-L-aspartic acid (cyanophycin; a water-insoluble reserve polymer) into aspartate-arginine dipeptides.</text>
</comment>
<organism evidence="9 10">
    <name type="scientific">Pontibacter ruber</name>
    <dbReference type="NCBI Taxonomy" id="1343895"/>
    <lineage>
        <taxon>Bacteria</taxon>
        <taxon>Pseudomonadati</taxon>
        <taxon>Bacteroidota</taxon>
        <taxon>Cytophagia</taxon>
        <taxon>Cytophagales</taxon>
        <taxon>Hymenobacteraceae</taxon>
        <taxon>Pontibacter</taxon>
    </lineage>
</organism>
<sequence length="284" mass="30859">MEAPKGKIVAIGGNEDKGSVPRPADEELGSRIRFFEHGILRRIHDELYGLGTRIEVITTASLIPEEVGQAYMDAFLLLGCDNVGVLHIKSTEDANNRGYLDRLSKANGVMFTGGDQLRIAEAFHGSQALQLLRNRYLQEEKFLISGTSAGAMALANTMIGRSRESIPLIKGMVSLREGLGLLDQIVIDTHFVNRRRIPRLIETIAANPSHIGIGLGEDTGILITEGNCVETIGSGLVILIDGRKLTANNYAQAGEGEALCLENLTMHVLPKGREFWIDSGEIGE</sequence>
<keyword evidence="7 9" id="KW-0378">Hydrolase</keyword>
<dbReference type="NCBIfam" id="TIGR02069">
    <property type="entry name" value="cyanophycinase"/>
    <property type="match status" value="1"/>
</dbReference>
<evidence type="ECO:0000256" key="8">
    <source>
        <dbReference type="ARBA" id="ARBA00022825"/>
    </source>
</evidence>
<evidence type="ECO:0000256" key="7">
    <source>
        <dbReference type="ARBA" id="ARBA00022801"/>
    </source>
</evidence>
<keyword evidence="6" id="KW-0645">Protease</keyword>
<dbReference type="GO" id="GO:0008241">
    <property type="term" value="F:peptidyl-dipeptidase activity"/>
    <property type="evidence" value="ECO:0007669"/>
    <property type="project" value="UniProtKB-EC"/>
</dbReference>
<dbReference type="PANTHER" id="PTHR36175:SF1">
    <property type="entry name" value="CYANOPHYCINASE"/>
    <property type="match status" value="1"/>
</dbReference>
<evidence type="ECO:0000313" key="10">
    <source>
        <dbReference type="Proteomes" id="UP001597374"/>
    </source>
</evidence>
<keyword evidence="9" id="KW-0121">Carboxypeptidase</keyword>
<dbReference type="CDD" id="cd03145">
    <property type="entry name" value="GAT1_cyanophycinase"/>
    <property type="match status" value="1"/>
</dbReference>
<evidence type="ECO:0000256" key="5">
    <source>
        <dbReference type="ARBA" id="ARBA00015719"/>
    </source>
</evidence>
<comment type="similarity">
    <text evidence="3">Belongs to the peptidase S51 family.</text>
</comment>
<gene>
    <name evidence="9" type="ORF">ACFSKP_03945</name>
</gene>
<dbReference type="RefSeq" id="WP_250429152.1">
    <property type="nucleotide sequence ID" value="NZ_JALPRR010000002.1"/>
</dbReference>